<keyword evidence="5" id="KW-1185">Reference proteome</keyword>
<dbReference type="SMART" id="SM00733">
    <property type="entry name" value="Mterf"/>
    <property type="match status" value="5"/>
</dbReference>
<dbReference type="FunFam" id="1.25.70.10:FF:000001">
    <property type="entry name" value="Mitochondrial transcription termination factor-like"/>
    <property type="match status" value="1"/>
</dbReference>
<keyword evidence="2" id="KW-0804">Transcription</keyword>
<dbReference type="OrthoDB" id="637682at2759"/>
<dbReference type="OMA" id="RLISYCH"/>
<comment type="similarity">
    <text evidence="1">Belongs to the mTERF family.</text>
</comment>
<dbReference type="Pfam" id="PF02536">
    <property type="entry name" value="mTERF"/>
    <property type="match status" value="1"/>
</dbReference>
<dbReference type="Gene3D" id="1.25.70.10">
    <property type="entry name" value="Transcription termination factor 3, mitochondrial"/>
    <property type="match status" value="1"/>
</dbReference>
<evidence type="ECO:0000313" key="5">
    <source>
        <dbReference type="Proteomes" id="UP000596660"/>
    </source>
</evidence>
<keyword evidence="3" id="KW-0809">Transit peptide</keyword>
<dbReference type="InterPro" id="IPR038538">
    <property type="entry name" value="MTERF_sf"/>
</dbReference>
<dbReference type="InterPro" id="IPR003690">
    <property type="entry name" value="MTERF"/>
</dbReference>
<dbReference type="EnsemblPlants" id="AUR62006399-RA">
    <property type="protein sequence ID" value="AUR62006399-RA:cds"/>
    <property type="gene ID" value="AUR62006399"/>
</dbReference>
<keyword evidence="2" id="KW-0806">Transcription termination</keyword>
<dbReference type="GO" id="GO:0006353">
    <property type="term" value="P:DNA-templated transcription termination"/>
    <property type="evidence" value="ECO:0007669"/>
    <property type="project" value="UniProtKB-KW"/>
</dbReference>
<accession>A0A803L3G0</accession>
<dbReference type="Gramene" id="AUR62006399-RA">
    <property type="protein sequence ID" value="AUR62006399-RA:cds"/>
    <property type="gene ID" value="AUR62006399"/>
</dbReference>
<dbReference type="PANTHER" id="PTHR13068:SF231">
    <property type="entry name" value="TRANSCRIPTION TERMINATION FACTOR MTERF2, CHLOROPLASTIC-LIKE"/>
    <property type="match status" value="1"/>
</dbReference>
<name>A0A803L3G0_CHEQI</name>
<dbReference type="GeneID" id="110731288"/>
<organism evidence="4 5">
    <name type="scientific">Chenopodium quinoa</name>
    <name type="common">Quinoa</name>
    <dbReference type="NCBI Taxonomy" id="63459"/>
    <lineage>
        <taxon>Eukaryota</taxon>
        <taxon>Viridiplantae</taxon>
        <taxon>Streptophyta</taxon>
        <taxon>Embryophyta</taxon>
        <taxon>Tracheophyta</taxon>
        <taxon>Spermatophyta</taxon>
        <taxon>Magnoliopsida</taxon>
        <taxon>eudicotyledons</taxon>
        <taxon>Gunneridae</taxon>
        <taxon>Pentapetalae</taxon>
        <taxon>Caryophyllales</taxon>
        <taxon>Chenopodiaceae</taxon>
        <taxon>Chenopodioideae</taxon>
        <taxon>Atripliceae</taxon>
        <taxon>Chenopodium</taxon>
    </lineage>
</organism>
<dbReference type="Proteomes" id="UP000596660">
    <property type="component" value="Unplaced"/>
</dbReference>
<evidence type="ECO:0000256" key="3">
    <source>
        <dbReference type="ARBA" id="ARBA00022946"/>
    </source>
</evidence>
<protein>
    <submittedName>
        <fullName evidence="4">Uncharacterized protein</fullName>
    </submittedName>
</protein>
<dbReference type="PANTHER" id="PTHR13068">
    <property type="entry name" value="CGI-12 PROTEIN-RELATED"/>
    <property type="match status" value="1"/>
</dbReference>
<dbReference type="AlphaFoldDB" id="A0A803L3G0"/>
<evidence type="ECO:0000256" key="2">
    <source>
        <dbReference type="ARBA" id="ARBA00022472"/>
    </source>
</evidence>
<sequence>MKLKCGSNIFNGVQARIFIHGFRRLLLYSTSSSSKAEANPSSSLTNYLVEVLGFSSQQSLFISTRLAAKNVSTDWCNWASNAYLVSNFFKQNGFDESQIRKIIFVQPRILLSNVDKTLKPKFELLQGIGLSVSVLSKTISISPKLLGLRLNPVIQTLRQVLGGDENVCKALSSSNDYCHRGSLWSYHKKLIPNVELLKRYGISDNIIRKHVMQEPEFFFTSPLLFMNYLIRAEQRLGISRYSTMFLYAVRILRHHSEKSIESKFQVYKSFGWTQSDFLELIRRIPSCLGHSEAMTKKKLGFFMCELGYQPAYLMSSSPVMTCSLEKRVKPRHQVLLVLKEKGLIEKNITLCTAVKFNESQFVNKFVLPYVEVHGIYANHVGVNAKLLTQGRVNSHIKI</sequence>
<evidence type="ECO:0000256" key="1">
    <source>
        <dbReference type="ARBA" id="ARBA00007692"/>
    </source>
</evidence>
<evidence type="ECO:0000313" key="4">
    <source>
        <dbReference type="EnsemblPlants" id="AUR62006399-RA:cds"/>
    </source>
</evidence>
<proteinExistence type="inferred from homology"/>
<dbReference type="GO" id="GO:0003676">
    <property type="term" value="F:nucleic acid binding"/>
    <property type="evidence" value="ECO:0007669"/>
    <property type="project" value="InterPro"/>
</dbReference>
<keyword evidence="2" id="KW-0805">Transcription regulation</keyword>
<reference evidence="4" key="2">
    <citation type="submission" date="2021-03" db="UniProtKB">
        <authorList>
            <consortium name="EnsemblPlants"/>
        </authorList>
    </citation>
    <scope>IDENTIFICATION</scope>
</reference>
<dbReference type="KEGG" id="cqi:110731288"/>
<gene>
    <name evidence="4" type="primary">LOC110731288</name>
</gene>
<dbReference type="RefSeq" id="XP_021766825.1">
    <property type="nucleotide sequence ID" value="XM_021911133.1"/>
</dbReference>
<reference evidence="4" key="1">
    <citation type="journal article" date="2017" name="Nature">
        <title>The genome of Chenopodium quinoa.</title>
        <authorList>
            <person name="Jarvis D.E."/>
            <person name="Ho Y.S."/>
            <person name="Lightfoot D.J."/>
            <person name="Schmoeckel S.M."/>
            <person name="Li B."/>
            <person name="Borm T.J.A."/>
            <person name="Ohyanagi H."/>
            <person name="Mineta K."/>
            <person name="Michell C.T."/>
            <person name="Saber N."/>
            <person name="Kharbatia N.M."/>
            <person name="Rupper R.R."/>
            <person name="Sharp A.R."/>
            <person name="Dally N."/>
            <person name="Boughton B.A."/>
            <person name="Woo Y.H."/>
            <person name="Gao G."/>
            <person name="Schijlen E.G.W.M."/>
            <person name="Guo X."/>
            <person name="Momin A.A."/>
            <person name="Negrao S."/>
            <person name="Al-Babili S."/>
            <person name="Gehring C."/>
            <person name="Roessner U."/>
            <person name="Jung C."/>
            <person name="Murphy K."/>
            <person name="Arold S.T."/>
            <person name="Gojobori T."/>
            <person name="van der Linden C.G."/>
            <person name="van Loo E.N."/>
            <person name="Jellen E.N."/>
            <person name="Maughan P.J."/>
            <person name="Tester M."/>
        </authorList>
    </citation>
    <scope>NUCLEOTIDE SEQUENCE [LARGE SCALE GENOMIC DNA]</scope>
    <source>
        <strain evidence="4">cv. PI 614886</strain>
    </source>
</reference>